<evidence type="ECO:0000259" key="1">
    <source>
        <dbReference type="Pfam" id="PF08719"/>
    </source>
</evidence>
<dbReference type="InterPro" id="IPR012816">
    <property type="entry name" value="NADAR"/>
</dbReference>
<dbReference type="Gene3D" id="1.10.357.40">
    <property type="entry name" value="YbiA-like"/>
    <property type="match status" value="1"/>
</dbReference>
<dbReference type="NCBIfam" id="TIGR02464">
    <property type="entry name" value="ribofla_fusion"/>
    <property type="match status" value="1"/>
</dbReference>
<keyword evidence="3" id="KW-1185">Reference proteome</keyword>
<protein>
    <recommendedName>
        <fullName evidence="1">NADAR domain-containing protein</fullName>
    </recommendedName>
</protein>
<dbReference type="AlphaFoldDB" id="A0AB34KYY8"/>
<reference evidence="2 3" key="1">
    <citation type="journal article" date="2020" name="Microbiol. Resour. Announc.">
        <title>Draft Genome Sequence of a Cladosporium Species Isolated from the Mesophotic Ascidian Didemnum maculosum.</title>
        <authorList>
            <person name="Gioti A."/>
            <person name="Siaperas R."/>
            <person name="Nikolaivits E."/>
            <person name="Le Goff G."/>
            <person name="Ouazzani J."/>
            <person name="Kotoulas G."/>
            <person name="Topakas E."/>
        </authorList>
    </citation>
    <scope>NUCLEOTIDE SEQUENCE [LARGE SCALE GENOMIC DNA]</scope>
    <source>
        <strain evidence="2 3">TM138-S3</strain>
    </source>
</reference>
<dbReference type="Pfam" id="PF08719">
    <property type="entry name" value="NADAR"/>
    <property type="match status" value="1"/>
</dbReference>
<organism evidence="2 3">
    <name type="scientific">Cladosporium halotolerans</name>
    <dbReference type="NCBI Taxonomy" id="1052096"/>
    <lineage>
        <taxon>Eukaryota</taxon>
        <taxon>Fungi</taxon>
        <taxon>Dikarya</taxon>
        <taxon>Ascomycota</taxon>
        <taxon>Pezizomycotina</taxon>
        <taxon>Dothideomycetes</taxon>
        <taxon>Dothideomycetidae</taxon>
        <taxon>Cladosporiales</taxon>
        <taxon>Cladosporiaceae</taxon>
        <taxon>Cladosporium</taxon>
    </lineage>
</organism>
<sequence length="208" mass="23750">MISRLRLHTSLLRSQAPTFPTTTRNTRTIETATMTTPTISGDASLGPVFFWREFEEPYGFMSQWYDSTFEVDGVTYLSTEMWMMIQKAKLFGDEEIAKQMMQTSIPAEHQALGRKAKGFSRPKWDEHKSRVVEEGNWHKFTKTKGRPELAQLLLDTGDRELVEASPTDRIWGIGFAAANALENRSKWGENRLGEALMSVRARLQQASK</sequence>
<name>A0AB34KYY8_9PEZI</name>
<dbReference type="EMBL" id="JAAQHG020000005">
    <property type="protein sequence ID" value="KAL1589136.1"/>
    <property type="molecule type" value="Genomic_DNA"/>
</dbReference>
<dbReference type="InterPro" id="IPR037238">
    <property type="entry name" value="YbiA-like_sf"/>
</dbReference>
<feature type="domain" description="NADAR" evidence="1">
    <location>
        <begin position="49"/>
        <end position="204"/>
    </location>
</feature>
<evidence type="ECO:0000313" key="2">
    <source>
        <dbReference type="EMBL" id="KAL1589136.1"/>
    </source>
</evidence>
<dbReference type="RefSeq" id="XP_069232241.1">
    <property type="nucleotide sequence ID" value="XM_069370582.1"/>
</dbReference>
<comment type="caution">
    <text evidence="2">The sequence shown here is derived from an EMBL/GenBank/DDBJ whole genome shotgun (WGS) entry which is preliminary data.</text>
</comment>
<accession>A0AB34KYY8</accession>
<dbReference type="CDD" id="cd15457">
    <property type="entry name" value="NADAR"/>
    <property type="match status" value="1"/>
</dbReference>
<evidence type="ECO:0000313" key="3">
    <source>
        <dbReference type="Proteomes" id="UP000803884"/>
    </source>
</evidence>
<dbReference type="GeneID" id="96003420"/>
<dbReference type="Proteomes" id="UP000803884">
    <property type="component" value="Unassembled WGS sequence"/>
</dbReference>
<gene>
    <name evidence="2" type="ORF">WHR41_01976</name>
</gene>
<proteinExistence type="predicted"/>
<dbReference type="SUPFAM" id="SSF143990">
    <property type="entry name" value="YbiA-like"/>
    <property type="match status" value="1"/>
</dbReference>